<organism evidence="1">
    <name type="scientific">Human immunodeficiency virus type 1</name>
    <name type="common">HIV-1</name>
    <dbReference type="NCBI Taxonomy" id="11676"/>
    <lineage>
        <taxon>Viruses</taxon>
        <taxon>Riboviria</taxon>
        <taxon>Pararnavirae</taxon>
        <taxon>Artverviricota</taxon>
        <taxon>Revtraviricetes</taxon>
        <taxon>Ortervirales</taxon>
        <taxon>Retroviridae</taxon>
        <taxon>Orthoretrovirinae</taxon>
        <taxon>Lentivirus</taxon>
        <taxon>Lentivirus humimdef1</taxon>
    </lineage>
</organism>
<dbReference type="SUPFAM" id="SSF53098">
    <property type="entry name" value="Ribonuclease H-like"/>
    <property type="match status" value="1"/>
</dbReference>
<name>Q3S8J3_HV1</name>
<protein>
    <submittedName>
        <fullName evidence="1">Integrase</fullName>
    </submittedName>
</protein>
<organismHost>
    <name type="scientific">Homo sapiens</name>
    <name type="common">Human</name>
    <dbReference type="NCBI Taxonomy" id="9606"/>
</organismHost>
<dbReference type="InterPro" id="IPR012337">
    <property type="entry name" value="RNaseH-like_sf"/>
</dbReference>
<evidence type="ECO:0000313" key="1">
    <source>
        <dbReference type="EMBL" id="AAZ94976.1"/>
    </source>
</evidence>
<dbReference type="EMBL" id="DQ149286">
    <property type="protein sequence ID" value="AAZ94976.1"/>
    <property type="molecule type" value="Genomic_DNA"/>
</dbReference>
<proteinExistence type="predicted"/>
<feature type="non-terminal residue" evidence="1">
    <location>
        <position position="71"/>
    </location>
</feature>
<accession>Q3S8J3</accession>
<sequence>LEAEVIPSETGQAPQHTFCYNSQEVWPVRVVHTDNRQSFHQCCSSSSLFGRAKYPNRKFGIPYNPQSSRQP</sequence>
<reference evidence="1" key="1">
    <citation type="submission" date="2005-07" db="EMBL/GenBank/DDBJ databases">
        <title>Genetic Diversity of HIV-1 in Northern Kenya.</title>
        <authorList>
            <person name="Khamadi S.A."/>
            <person name="Ochieng W."/>
            <person name="Lihana R.W."/>
            <person name="Kiptoo M.K."/>
            <person name="Kinyua J.G."/>
            <person name="Lagat N."/>
            <person name="Muriuki J."/>
            <person name="Mwangi J."/>
            <person name="Pelle R."/>
            <person name="Muigai A."/>
            <person name="Carter J."/>
            <person name="Yamada R."/>
            <person name="Mpoke S."/>
        </authorList>
    </citation>
    <scope>NUCLEOTIDE SEQUENCE</scope>
    <source>
        <strain evidence="1">MYDHO59</strain>
    </source>
</reference>
<feature type="non-terminal residue" evidence="1">
    <location>
        <position position="1"/>
    </location>
</feature>
<gene>
    <name evidence="1" type="primary">pol</name>
</gene>